<reference evidence="2" key="1">
    <citation type="submission" date="2016-10" db="EMBL/GenBank/DDBJ databases">
        <authorList>
            <person name="Jeantristanb JTB J.-T."/>
            <person name="Ricardo R."/>
        </authorList>
    </citation>
    <scope>NUCLEOTIDE SEQUENCE [LARGE SCALE GENOMIC DNA]</scope>
</reference>
<protein>
    <submittedName>
        <fullName evidence="1">BZ3500_MvSof-1268-A1-R1_Chr8-2g10076 protein</fullName>
    </submittedName>
</protein>
<sequence length="41" mass="4614">MLRFARPITLYAGSQHLIETRLTRWLGLKSCASRALVSLPS</sequence>
<dbReference type="AlphaFoldDB" id="A0A2X0KQP4"/>
<dbReference type="EMBL" id="FMWP01000088">
    <property type="protein sequence ID" value="SCZ96259.1"/>
    <property type="molecule type" value="Genomic_DNA"/>
</dbReference>
<organism evidence="1 2">
    <name type="scientific">Microbotryum saponariae</name>
    <dbReference type="NCBI Taxonomy" id="289078"/>
    <lineage>
        <taxon>Eukaryota</taxon>
        <taxon>Fungi</taxon>
        <taxon>Dikarya</taxon>
        <taxon>Basidiomycota</taxon>
        <taxon>Pucciniomycotina</taxon>
        <taxon>Microbotryomycetes</taxon>
        <taxon>Microbotryales</taxon>
        <taxon>Microbotryaceae</taxon>
        <taxon>Microbotryum</taxon>
    </lineage>
</organism>
<gene>
    <name evidence="1" type="ORF">BZ3500_MVSOF-1268-A1-R1_CHR8-2G10076</name>
</gene>
<evidence type="ECO:0000313" key="2">
    <source>
        <dbReference type="Proteomes" id="UP000249723"/>
    </source>
</evidence>
<dbReference type="Proteomes" id="UP000249723">
    <property type="component" value="Unassembled WGS sequence"/>
</dbReference>
<keyword evidence="2" id="KW-1185">Reference proteome</keyword>
<evidence type="ECO:0000313" key="1">
    <source>
        <dbReference type="EMBL" id="SCZ96259.1"/>
    </source>
</evidence>
<proteinExistence type="predicted"/>
<name>A0A2X0KQP4_9BASI</name>
<accession>A0A2X0KQP4</accession>